<feature type="transmembrane region" description="Helical" evidence="1">
    <location>
        <begin position="53"/>
        <end position="74"/>
    </location>
</feature>
<organism evidence="2">
    <name type="scientific">Longilinea arvoryzae</name>
    <dbReference type="NCBI Taxonomy" id="360412"/>
    <lineage>
        <taxon>Bacteria</taxon>
        <taxon>Bacillati</taxon>
        <taxon>Chloroflexota</taxon>
        <taxon>Anaerolineae</taxon>
        <taxon>Anaerolineales</taxon>
        <taxon>Anaerolineaceae</taxon>
        <taxon>Longilinea</taxon>
    </lineage>
</organism>
<keyword evidence="1" id="KW-0812">Transmembrane</keyword>
<gene>
    <name evidence="2" type="ORF">LARV_03910</name>
</gene>
<protein>
    <submittedName>
        <fullName evidence="2">Uncharacterized protein</fullName>
    </submittedName>
</protein>
<evidence type="ECO:0000256" key="1">
    <source>
        <dbReference type="SAM" id="Phobius"/>
    </source>
</evidence>
<name>A0A0K8MXX8_9CHLR</name>
<keyword evidence="1" id="KW-1133">Transmembrane helix</keyword>
<accession>A0A0K8MXX8</accession>
<evidence type="ECO:0000313" key="3">
    <source>
        <dbReference type="Proteomes" id="UP000055060"/>
    </source>
</evidence>
<sequence length="104" mass="11512">MHRDEEDGNLKIIDKKRSESIQGPLLPVYFYRRSSIESTNTESTNTVLLFTSYSYFALSIISFSFSSSLFSGMGTSGRAAAISRCSAARNALNETMCCTPHLPQ</sequence>
<keyword evidence="1" id="KW-0472">Membrane</keyword>
<keyword evidence="3" id="KW-1185">Reference proteome</keyword>
<dbReference type="EMBL" id="DF967973">
    <property type="protein sequence ID" value="GAP16114.1"/>
    <property type="molecule type" value="Genomic_DNA"/>
</dbReference>
<reference evidence="2" key="1">
    <citation type="submission" date="2015-07" db="EMBL/GenBank/DDBJ databases">
        <title>Draft Genome Sequences of Anaerolinea thermolimosa IMO-1, Bellilinea caldifistulae GOMI-1, Leptolinea tardivitalis YMTK-2, Levilinea saccharolytica KIBI-1,Longilinea arvoryzae KOME-1, Previously Described as Members of the Anaerolineaceae (Chloroflexi).</title>
        <authorList>
            <person name="Sekiguchi Y."/>
            <person name="Ohashi A."/>
            <person name="Matsuura N."/>
            <person name="Tourlousse M.D."/>
        </authorList>
    </citation>
    <scope>NUCLEOTIDE SEQUENCE [LARGE SCALE GENOMIC DNA]</scope>
    <source>
        <strain evidence="2">KOME-1</strain>
    </source>
</reference>
<dbReference type="Proteomes" id="UP000055060">
    <property type="component" value="Unassembled WGS sequence"/>
</dbReference>
<proteinExistence type="predicted"/>
<evidence type="ECO:0000313" key="2">
    <source>
        <dbReference type="EMBL" id="GAP16114.1"/>
    </source>
</evidence>
<dbReference type="AlphaFoldDB" id="A0A0K8MXX8"/>